<proteinExistence type="predicted"/>
<evidence type="ECO:0000313" key="2">
    <source>
        <dbReference type="Proteomes" id="UP000297703"/>
    </source>
</evidence>
<name>A0A4D9DRU6_9SAUR</name>
<organism evidence="1 2">
    <name type="scientific">Platysternon megacephalum</name>
    <name type="common">big-headed turtle</name>
    <dbReference type="NCBI Taxonomy" id="55544"/>
    <lineage>
        <taxon>Eukaryota</taxon>
        <taxon>Metazoa</taxon>
        <taxon>Chordata</taxon>
        <taxon>Craniata</taxon>
        <taxon>Vertebrata</taxon>
        <taxon>Euteleostomi</taxon>
        <taxon>Archelosauria</taxon>
        <taxon>Testudinata</taxon>
        <taxon>Testudines</taxon>
        <taxon>Cryptodira</taxon>
        <taxon>Durocryptodira</taxon>
        <taxon>Testudinoidea</taxon>
        <taxon>Platysternidae</taxon>
        <taxon>Platysternon</taxon>
    </lineage>
</organism>
<dbReference type="EMBL" id="QXTE01000271">
    <property type="protein sequence ID" value="TFK00396.1"/>
    <property type="molecule type" value="Genomic_DNA"/>
</dbReference>
<keyword evidence="2" id="KW-1185">Reference proteome</keyword>
<protein>
    <submittedName>
        <fullName evidence="1">Interleukin-17C</fullName>
    </submittedName>
</protein>
<reference evidence="1 2" key="1">
    <citation type="submission" date="2019-04" db="EMBL/GenBank/DDBJ databases">
        <title>Draft genome of the big-headed turtle Platysternon megacephalum.</title>
        <authorList>
            <person name="Gong S."/>
        </authorList>
    </citation>
    <scope>NUCLEOTIDE SEQUENCE [LARGE SCALE GENOMIC DNA]</scope>
    <source>
        <strain evidence="1">DO16091913</strain>
        <tissue evidence="1">Muscle</tissue>
    </source>
</reference>
<evidence type="ECO:0000313" key="1">
    <source>
        <dbReference type="EMBL" id="TFK00396.1"/>
    </source>
</evidence>
<dbReference type="Proteomes" id="UP000297703">
    <property type="component" value="Unassembled WGS sequence"/>
</dbReference>
<reference evidence="1 2" key="2">
    <citation type="submission" date="2019-04" db="EMBL/GenBank/DDBJ databases">
        <title>The genome sequence of big-headed turtle.</title>
        <authorList>
            <person name="Gong S."/>
        </authorList>
    </citation>
    <scope>NUCLEOTIDE SEQUENCE [LARGE SCALE GENOMIC DNA]</scope>
    <source>
        <strain evidence="1">DO16091913</strain>
        <tissue evidence="1">Muscle</tissue>
    </source>
</reference>
<gene>
    <name evidence="1" type="ORF">DR999_PMT17443</name>
</gene>
<accession>A0A4D9DRU6</accession>
<comment type="caution">
    <text evidence="1">The sequence shown here is derived from an EMBL/GenBank/DDBJ whole genome shotgun (WGS) entry which is preliminary data.</text>
</comment>
<dbReference type="AlphaFoldDB" id="A0A4D9DRU6"/>
<sequence length="126" mass="13564">MPLFCVRLSPCVQRGRADEWLDTNWKGSAPRLGLLFHCRARVSSHHLCVCDPAPPNVSLLACVYGAVYPGVLSSSQGCRMTSYPGLVSQSSCLLLDSQQGTIAWGHGGMADDVYQGHGACPQELML</sequence>